<feature type="transmembrane region" description="Helical" evidence="9">
    <location>
        <begin position="48"/>
        <end position="65"/>
    </location>
</feature>
<evidence type="ECO:0000256" key="8">
    <source>
        <dbReference type="ARBA" id="ARBA00023136"/>
    </source>
</evidence>
<evidence type="ECO:0000256" key="1">
    <source>
        <dbReference type="ARBA" id="ARBA00001981"/>
    </source>
</evidence>
<feature type="transmembrane region" description="Helical" evidence="9">
    <location>
        <begin position="227"/>
        <end position="250"/>
    </location>
</feature>
<feature type="transmembrane region" description="Helical" evidence="9">
    <location>
        <begin position="182"/>
        <end position="207"/>
    </location>
</feature>
<keyword evidence="7 9" id="KW-1133">Transmembrane helix</keyword>
<keyword evidence="8 9" id="KW-0472">Membrane</keyword>
<dbReference type="STRING" id="178306.PAE1884"/>
<comment type="similarity">
    <text evidence="3">Belongs to the inorganic phosphate transporter (PiT) (TC 2.A.20) family.</text>
</comment>
<dbReference type="GO" id="GO:0035435">
    <property type="term" value="P:phosphate ion transmembrane transport"/>
    <property type="evidence" value="ECO:0000318"/>
    <property type="project" value="GO_Central"/>
</dbReference>
<gene>
    <name evidence="10" type="ordered locus">PAE1884</name>
</gene>
<dbReference type="GO" id="GO:0005315">
    <property type="term" value="F:phosphate transmembrane transporter activity"/>
    <property type="evidence" value="ECO:0000318"/>
    <property type="project" value="GO_Central"/>
</dbReference>
<dbReference type="GO" id="GO:0016020">
    <property type="term" value="C:membrane"/>
    <property type="evidence" value="ECO:0007669"/>
    <property type="project" value="UniProtKB-SubCell"/>
</dbReference>
<protein>
    <submittedName>
        <fullName evidence="10">Phosphate permease, conjectural</fullName>
    </submittedName>
</protein>
<evidence type="ECO:0000313" key="10">
    <source>
        <dbReference type="EMBL" id="AAL63793.1"/>
    </source>
</evidence>
<dbReference type="PATRIC" id="fig|178306.9.peg.1395"/>
<dbReference type="KEGG" id="pai:PAE1884"/>
<feature type="transmembrane region" description="Helical" evidence="9">
    <location>
        <begin position="77"/>
        <end position="96"/>
    </location>
</feature>
<dbReference type="InterPro" id="IPR001204">
    <property type="entry name" value="Phos_transporter"/>
</dbReference>
<dbReference type="eggNOG" id="arCOG02267">
    <property type="taxonomic scope" value="Archaea"/>
</dbReference>
<keyword evidence="5" id="KW-0592">Phosphate transport</keyword>
<evidence type="ECO:0000256" key="5">
    <source>
        <dbReference type="ARBA" id="ARBA00022592"/>
    </source>
</evidence>
<dbReference type="FunCoup" id="Q8ZWA9">
    <property type="interactions" value="12"/>
</dbReference>
<proteinExistence type="inferred from homology"/>
<evidence type="ECO:0000256" key="9">
    <source>
        <dbReference type="SAM" id="Phobius"/>
    </source>
</evidence>
<evidence type="ECO:0000313" key="11">
    <source>
        <dbReference type="Proteomes" id="UP000002439"/>
    </source>
</evidence>
<dbReference type="AlphaFoldDB" id="Q8ZWA9"/>
<evidence type="ECO:0000256" key="7">
    <source>
        <dbReference type="ARBA" id="ARBA00022989"/>
    </source>
</evidence>
<organism evidence="10 11">
    <name type="scientific">Pyrobaculum aerophilum (strain ATCC 51768 / DSM 7523 / JCM 9630 / CIP 104966 / NBRC 100827 / IM2)</name>
    <dbReference type="NCBI Taxonomy" id="178306"/>
    <lineage>
        <taxon>Archaea</taxon>
        <taxon>Thermoproteota</taxon>
        <taxon>Thermoprotei</taxon>
        <taxon>Thermoproteales</taxon>
        <taxon>Thermoproteaceae</taxon>
        <taxon>Pyrobaculum</taxon>
    </lineage>
</organism>
<keyword evidence="6 9" id="KW-0812">Transmembrane</keyword>
<dbReference type="Pfam" id="PF01384">
    <property type="entry name" value="PHO4"/>
    <property type="match status" value="2"/>
</dbReference>
<evidence type="ECO:0000256" key="2">
    <source>
        <dbReference type="ARBA" id="ARBA00004141"/>
    </source>
</evidence>
<keyword evidence="11" id="KW-1185">Reference proteome</keyword>
<dbReference type="EnsemblBacteria" id="AAL63793">
    <property type="protein sequence ID" value="AAL63793"/>
    <property type="gene ID" value="PAE1884"/>
</dbReference>
<evidence type="ECO:0000256" key="4">
    <source>
        <dbReference type="ARBA" id="ARBA00022448"/>
    </source>
</evidence>
<feature type="transmembrane region" description="Helical" evidence="9">
    <location>
        <begin position="126"/>
        <end position="145"/>
    </location>
</feature>
<dbReference type="Proteomes" id="UP000002439">
    <property type="component" value="Chromosome"/>
</dbReference>
<name>Q8ZWA9_PYRAE</name>
<comment type="function">
    <text evidence="1">Potential transporter for phosphate.</text>
</comment>
<keyword evidence="4" id="KW-0813">Transport</keyword>
<dbReference type="PANTHER" id="PTHR11101:SF80">
    <property type="entry name" value="PHOSPHATE TRANSPORTER"/>
    <property type="match status" value="1"/>
</dbReference>
<accession>Q8ZWA9</accession>
<feature type="transmembrane region" description="Helical" evidence="9">
    <location>
        <begin position="271"/>
        <end position="296"/>
    </location>
</feature>
<sequence length="299" mass="30939">MRELAVEILVVLALITSAFFAWSMGHHYAGAVVGPAVGGGAITIKKGLLVAGALVLIGSLVSPVVKTYVQLTNLRPAGHYSALLSAAATTTLATYAKIPTSTIQLYTASLIGAALTVGAAVNLQLLAVLVAAWAAAPLTAYALAPLVSKLTPSNTKLLLRISMFLSALVLGLNDVSNAATSLVGVVIDFITAKGLADFFMSIGLLTWGHRLVETIGGELGNLSPRSYLAAHVTKIATLAIFNSLGLNASMNQTLIGAMAKLGAERRALKRIFIGWLTSPLLGAAFSALVTFAMATWRLG</sequence>
<dbReference type="InParanoid" id="Q8ZWA9"/>
<reference evidence="10 11" key="1">
    <citation type="journal article" date="2002" name="Proc. Natl. Acad. Sci. U.S.A.">
        <title>Genome sequence of the hyperthermophilic crenarchaeon Pyrobaculum aerophilum.</title>
        <authorList>
            <person name="Fitz-Gibbon S.T."/>
            <person name="Ladner H."/>
            <person name="Kim U.J."/>
            <person name="Stetter K.O."/>
            <person name="Simon M.I."/>
            <person name="Miller J.H."/>
        </authorList>
    </citation>
    <scope>NUCLEOTIDE SEQUENCE [LARGE SCALE GENOMIC DNA]</scope>
    <source>
        <strain evidence="11">ATCC 51768 / DSM 7523 / JCM 9630 / CIP 104966 / NBRC 100827 / IM2</strain>
    </source>
</reference>
<evidence type="ECO:0000256" key="6">
    <source>
        <dbReference type="ARBA" id="ARBA00022692"/>
    </source>
</evidence>
<feature type="transmembrane region" description="Helical" evidence="9">
    <location>
        <begin position="157"/>
        <end position="175"/>
    </location>
</feature>
<dbReference type="HOGENOM" id="CLU_015355_0_1_2"/>
<dbReference type="PANTHER" id="PTHR11101">
    <property type="entry name" value="PHOSPHATE TRANSPORTER"/>
    <property type="match status" value="1"/>
</dbReference>
<comment type="subcellular location">
    <subcellularLocation>
        <location evidence="2">Membrane</location>
        <topology evidence="2">Multi-pass membrane protein</topology>
    </subcellularLocation>
</comment>
<dbReference type="EMBL" id="AE009441">
    <property type="protein sequence ID" value="AAL63793.1"/>
    <property type="molecule type" value="Genomic_DNA"/>
</dbReference>
<evidence type="ECO:0000256" key="3">
    <source>
        <dbReference type="ARBA" id="ARBA00009916"/>
    </source>
</evidence>
<feature type="transmembrane region" description="Helical" evidence="9">
    <location>
        <begin position="102"/>
        <end position="121"/>
    </location>
</feature>